<evidence type="ECO:0000313" key="2">
    <source>
        <dbReference type="EMBL" id="JAD71526.1"/>
    </source>
</evidence>
<organism evidence="2">
    <name type="scientific">Arundo donax</name>
    <name type="common">Giant reed</name>
    <name type="synonym">Donax arundinaceus</name>
    <dbReference type="NCBI Taxonomy" id="35708"/>
    <lineage>
        <taxon>Eukaryota</taxon>
        <taxon>Viridiplantae</taxon>
        <taxon>Streptophyta</taxon>
        <taxon>Embryophyta</taxon>
        <taxon>Tracheophyta</taxon>
        <taxon>Spermatophyta</taxon>
        <taxon>Magnoliopsida</taxon>
        <taxon>Liliopsida</taxon>
        <taxon>Poales</taxon>
        <taxon>Poaceae</taxon>
        <taxon>PACMAD clade</taxon>
        <taxon>Arundinoideae</taxon>
        <taxon>Arundineae</taxon>
        <taxon>Arundo</taxon>
    </lineage>
</organism>
<reference evidence="2" key="2">
    <citation type="journal article" date="2015" name="Data Brief">
        <title>Shoot transcriptome of the giant reed, Arundo donax.</title>
        <authorList>
            <person name="Barrero R.A."/>
            <person name="Guerrero F.D."/>
            <person name="Moolhuijzen P."/>
            <person name="Goolsby J.A."/>
            <person name="Tidwell J."/>
            <person name="Bellgard S.E."/>
            <person name="Bellgard M.I."/>
        </authorList>
    </citation>
    <scope>NUCLEOTIDE SEQUENCE</scope>
    <source>
        <tissue evidence="2">Shoot tissue taken approximately 20 cm above the soil surface</tissue>
    </source>
</reference>
<feature type="compositionally biased region" description="Polar residues" evidence="1">
    <location>
        <begin position="23"/>
        <end position="35"/>
    </location>
</feature>
<dbReference type="EMBL" id="GBRH01226369">
    <property type="protein sequence ID" value="JAD71526.1"/>
    <property type="molecule type" value="Transcribed_RNA"/>
</dbReference>
<evidence type="ECO:0000256" key="1">
    <source>
        <dbReference type="SAM" id="MobiDB-lite"/>
    </source>
</evidence>
<reference evidence="2" key="1">
    <citation type="submission" date="2014-09" db="EMBL/GenBank/DDBJ databases">
        <authorList>
            <person name="Magalhaes I.L.F."/>
            <person name="Oliveira U."/>
            <person name="Santos F.R."/>
            <person name="Vidigal T.H.D.A."/>
            <person name="Brescovit A.D."/>
            <person name="Santos A.J."/>
        </authorList>
    </citation>
    <scope>NUCLEOTIDE SEQUENCE</scope>
    <source>
        <tissue evidence="2">Shoot tissue taken approximately 20 cm above the soil surface</tissue>
    </source>
</reference>
<name>A0A0A9C7J9_ARUDO</name>
<protein>
    <submittedName>
        <fullName evidence="2">Uncharacterized protein</fullName>
    </submittedName>
</protein>
<proteinExistence type="predicted"/>
<dbReference type="AlphaFoldDB" id="A0A0A9C7J9"/>
<accession>A0A0A9C7J9</accession>
<feature type="region of interest" description="Disordered" evidence="1">
    <location>
        <begin position="1"/>
        <end position="35"/>
    </location>
</feature>
<sequence>MATSTTAPPGASPPGTPFVPIKTPSSAQAWTQARS</sequence>